<evidence type="ECO:0000256" key="1">
    <source>
        <dbReference type="SAM" id="Coils"/>
    </source>
</evidence>
<feature type="compositionally biased region" description="Acidic residues" evidence="2">
    <location>
        <begin position="408"/>
        <end position="419"/>
    </location>
</feature>
<reference evidence="3 4" key="1">
    <citation type="submission" date="2018-09" db="EMBL/GenBank/DDBJ databases">
        <title>Paenibacillus aracenensis nov. sp. isolated from a cave in southern Spain.</title>
        <authorList>
            <person name="Jurado V."/>
            <person name="Gutierrez-Patricio S."/>
            <person name="Gonzalez-Pimentel J.L."/>
            <person name="Miller A.Z."/>
            <person name="Laiz L."/>
            <person name="Saiz-Jimenez C."/>
        </authorList>
    </citation>
    <scope>NUCLEOTIDE SEQUENCE [LARGE SCALE GENOMIC DNA]</scope>
    <source>
        <strain evidence="3 4">JCM 19203</strain>
    </source>
</reference>
<proteinExistence type="predicted"/>
<dbReference type="EMBL" id="QXQB01000004">
    <property type="protein sequence ID" value="RJX38149.1"/>
    <property type="molecule type" value="Genomic_DNA"/>
</dbReference>
<feature type="region of interest" description="Disordered" evidence="2">
    <location>
        <begin position="174"/>
        <end position="194"/>
    </location>
</feature>
<comment type="caution">
    <text evidence="3">The sequence shown here is derived from an EMBL/GenBank/DDBJ whole genome shotgun (WGS) entry which is preliminary data.</text>
</comment>
<gene>
    <name evidence="3" type="ORF">D3P09_18960</name>
</gene>
<keyword evidence="4" id="KW-1185">Reference proteome</keyword>
<keyword evidence="1" id="KW-0175">Coiled coil</keyword>
<dbReference type="OrthoDB" id="2676074at2"/>
<protein>
    <recommendedName>
        <fullName evidence="5">DUF2325 domain-containing protein</fullName>
    </recommendedName>
</protein>
<name>A0A3A6PIQ0_9BACL</name>
<organism evidence="3 4">
    <name type="scientific">Paenibacillus pinisoli</name>
    <dbReference type="NCBI Taxonomy" id="1276110"/>
    <lineage>
        <taxon>Bacteria</taxon>
        <taxon>Bacillati</taxon>
        <taxon>Bacillota</taxon>
        <taxon>Bacilli</taxon>
        <taxon>Bacillales</taxon>
        <taxon>Paenibacillaceae</taxon>
        <taxon>Paenibacillus</taxon>
    </lineage>
</organism>
<evidence type="ECO:0000313" key="3">
    <source>
        <dbReference type="EMBL" id="RJX38149.1"/>
    </source>
</evidence>
<accession>A0A3A6PIQ0</accession>
<evidence type="ECO:0000256" key="2">
    <source>
        <dbReference type="SAM" id="MobiDB-lite"/>
    </source>
</evidence>
<dbReference type="RefSeq" id="WP_120112968.1">
    <property type="nucleotide sequence ID" value="NZ_QXQB01000004.1"/>
</dbReference>
<evidence type="ECO:0008006" key="5">
    <source>
        <dbReference type="Google" id="ProtNLM"/>
    </source>
</evidence>
<dbReference type="AlphaFoldDB" id="A0A3A6PIQ0"/>
<dbReference type="Proteomes" id="UP000267798">
    <property type="component" value="Unassembled WGS sequence"/>
</dbReference>
<feature type="region of interest" description="Disordered" evidence="2">
    <location>
        <begin position="397"/>
        <end position="428"/>
    </location>
</feature>
<sequence length="709" mass="82607">MDMKSKARISGLLESPEWTKEMEAYRTILERETHQPLPNEMFLDYAKQLSDKEKLAMALTLEFPFARRELRKWPDMLFVKLLRSYVQQAPGNIALKRRLMLTVIQRLPYKNDEDFPPLASLLDEQEERLEAEGFWPHYWTIYFHPAKSGDHDLWLLEMKKLEERWMQSGEANLKSELPEHEEPPEDEQSDNGKLDKKIKILGDLYKKESSTRQRLEHDLVQKNKLLRMKSKEMELLEEEIERLREEADQAAAMISQQQNTQTERDRHWKQEQADWLEERHHFMEQIRSLNQQHKRLERTIEEQKKDLDYQEKDKANLRQAISDVRNQLNSPESIARLLSQSLELELASVAQTIPSSRNDDSRHAALASRNRMRKALDLLDALDQYLQLNDLPLENAERSRAKSAAEPIECEEQAQEEQEPDAHPLLQVQPSPNSLYGTFFRRDHGGFVRLENGESFNITESLVQQHELQHEAELLCTPVKQDGKSLYYDLQLLFQGDDAFSPIHQYDGYIESGEGHLWFCVDMNDSSNRYQIHYKDIEIQKPAHGDPCSFNVAEGSHIARLTKLYRLQGEVLTADAGKTKPVHPAQAEQAIYKKNKEKRKTYKEQPAPFLQDCLITIVGGVRKWFEHVVHESGAELAHDTGDHPERVAADLRRSQALFLLITSTSHRATWDGIDIAKMYGIPHFIIQGSKSNLRSLLWDNREIISKSNR</sequence>
<feature type="coiled-coil region" evidence="1">
    <location>
        <begin position="219"/>
        <end position="327"/>
    </location>
</feature>
<evidence type="ECO:0000313" key="4">
    <source>
        <dbReference type="Proteomes" id="UP000267798"/>
    </source>
</evidence>